<feature type="transmembrane region" description="Helical" evidence="1">
    <location>
        <begin position="393"/>
        <end position="412"/>
    </location>
</feature>
<evidence type="ECO:0000313" key="5">
    <source>
        <dbReference type="EMBL" id="RKG86961.1"/>
    </source>
</evidence>
<feature type="signal peptide" evidence="2">
    <location>
        <begin position="1"/>
        <end position="24"/>
    </location>
</feature>
<dbReference type="EMBL" id="RAVZ01000105">
    <property type="protein sequence ID" value="RKG86961.1"/>
    <property type="molecule type" value="Genomic_DNA"/>
</dbReference>
<keyword evidence="1" id="KW-0472">Membrane</keyword>
<keyword evidence="2" id="KW-0732">Signal</keyword>
<keyword evidence="6" id="KW-1185">Reference proteome</keyword>
<sequence length="439" mass="49105">MPRLSSLALSSLLGLLLLTSPARAASVPPWGTGDSRGEDLSIWLVTFSPGDDVFAWWGHGSLVVEDRARQMQRLYNYGMYSFDDETVVRFAKGRLEFWVGESSVNGTFRLYKSLGRDVRVQELNLTPEQRVKVAKRLADNVLPENREYLYEHYSDNCVTRLRDMIDSAVGGRLSEAERAPARMNLREHTRRYTAVNPPMSLLLDFMMNDSIDKPITRREEAFLPDELEQQVAELKVPGADGQPVSLVEKQWNYFASSRPRPPATPPNFGPWIFALGVLLGASALGLAAWERRGSRAARILLGVENMLVGLVLGIPGLALVVMWIGTDHVVTHHNENLFLANPVTLLAVPYGLRLTWNSVRARARLKWVWGFLAATGALGVVLKVLPWFDQDNWRLVALILPISLGMAGAFWLDRLRARAAVREPASRREDAQVPSLKAS</sequence>
<evidence type="ECO:0000259" key="3">
    <source>
        <dbReference type="Pfam" id="PF13387"/>
    </source>
</evidence>
<keyword evidence="1" id="KW-1133">Transmembrane helix</keyword>
<feature type="transmembrane region" description="Helical" evidence="1">
    <location>
        <begin position="268"/>
        <end position="289"/>
    </location>
</feature>
<proteinExistence type="predicted"/>
<feature type="transmembrane region" description="Helical" evidence="1">
    <location>
        <begin position="301"/>
        <end position="325"/>
    </location>
</feature>
<dbReference type="InterPro" id="IPR025178">
    <property type="entry name" value="Lnb_N"/>
</dbReference>
<feature type="domain" description="Lnb-like transmembrane" evidence="4">
    <location>
        <begin position="297"/>
        <end position="360"/>
    </location>
</feature>
<dbReference type="Pfam" id="PF25221">
    <property type="entry name" value="5TMH_Lnb"/>
    <property type="match status" value="1"/>
</dbReference>
<evidence type="ECO:0000256" key="1">
    <source>
        <dbReference type="SAM" id="Phobius"/>
    </source>
</evidence>
<name>A0A3A8J906_9BACT</name>
<evidence type="ECO:0000259" key="4">
    <source>
        <dbReference type="Pfam" id="PF25221"/>
    </source>
</evidence>
<evidence type="ECO:0000313" key="6">
    <source>
        <dbReference type="Proteomes" id="UP000268094"/>
    </source>
</evidence>
<feature type="chain" id="PRO_5017297544" evidence="2">
    <location>
        <begin position="25"/>
        <end position="439"/>
    </location>
</feature>
<keyword evidence="1" id="KW-0812">Transmembrane</keyword>
<dbReference type="RefSeq" id="WP_120541665.1">
    <property type="nucleotide sequence ID" value="NZ_RAVZ01000105.1"/>
</dbReference>
<evidence type="ECO:0000256" key="2">
    <source>
        <dbReference type="SAM" id="SignalP"/>
    </source>
</evidence>
<dbReference type="AlphaFoldDB" id="A0A3A8J906"/>
<organism evidence="5 6">
    <name type="scientific">Corallococcus terminator</name>
    <dbReference type="NCBI Taxonomy" id="2316733"/>
    <lineage>
        <taxon>Bacteria</taxon>
        <taxon>Pseudomonadati</taxon>
        <taxon>Myxococcota</taxon>
        <taxon>Myxococcia</taxon>
        <taxon>Myxococcales</taxon>
        <taxon>Cystobacterineae</taxon>
        <taxon>Myxococcaceae</taxon>
        <taxon>Corallococcus</taxon>
    </lineage>
</organism>
<dbReference type="InterPro" id="IPR057436">
    <property type="entry name" value="5TMH_Lnb"/>
</dbReference>
<dbReference type="OrthoDB" id="5490204at2"/>
<reference evidence="6" key="1">
    <citation type="submission" date="2018-09" db="EMBL/GenBank/DDBJ databases">
        <authorList>
            <person name="Livingstone P.G."/>
            <person name="Whitworth D.E."/>
        </authorList>
    </citation>
    <scope>NUCLEOTIDE SEQUENCE [LARGE SCALE GENOMIC DNA]</scope>
    <source>
        <strain evidence="6">CA054A</strain>
    </source>
</reference>
<feature type="transmembrane region" description="Helical" evidence="1">
    <location>
        <begin position="337"/>
        <end position="356"/>
    </location>
</feature>
<gene>
    <name evidence="5" type="ORF">D7V88_16865</name>
</gene>
<dbReference type="Pfam" id="PF13387">
    <property type="entry name" value="Lnb_N"/>
    <property type="match status" value="1"/>
</dbReference>
<protein>
    <submittedName>
        <fullName evidence="5">DUF4105 domain-containing protein</fullName>
    </submittedName>
</protein>
<comment type="caution">
    <text evidence="5">The sequence shown here is derived from an EMBL/GenBank/DDBJ whole genome shotgun (WGS) entry which is preliminary data.</text>
</comment>
<feature type="transmembrane region" description="Helical" evidence="1">
    <location>
        <begin position="368"/>
        <end position="387"/>
    </location>
</feature>
<dbReference type="Proteomes" id="UP000268094">
    <property type="component" value="Unassembled WGS sequence"/>
</dbReference>
<accession>A0A3A8J906</accession>
<feature type="domain" description="Lnb N-terminal periplasmic" evidence="3">
    <location>
        <begin position="28"/>
        <end position="176"/>
    </location>
</feature>